<dbReference type="GO" id="GO:0005524">
    <property type="term" value="F:ATP binding"/>
    <property type="evidence" value="ECO:0007669"/>
    <property type="project" value="UniProtKB-UniRule"/>
</dbReference>
<comment type="similarity">
    <text evidence="2 10">Belongs to the eukaryotic GSH synthase family.</text>
</comment>
<protein>
    <recommendedName>
        <fullName evidence="10">Glutathione synthetase</fullName>
        <shortName evidence="10">GSH-S</shortName>
        <ecNumber evidence="10">6.3.2.3</ecNumber>
    </recommendedName>
</protein>
<dbReference type="GO" id="GO:0004363">
    <property type="term" value="F:glutathione synthase activity"/>
    <property type="evidence" value="ECO:0007669"/>
    <property type="project" value="UniProtKB-UniRule"/>
</dbReference>
<dbReference type="STRING" id="1220188.A0A4S3JQZ5"/>
<evidence type="ECO:0000313" key="16">
    <source>
        <dbReference type="Proteomes" id="UP000308092"/>
    </source>
</evidence>
<organism evidence="15 16">
    <name type="scientific">Aspergillus tanneri</name>
    <dbReference type="NCBI Taxonomy" id="1220188"/>
    <lineage>
        <taxon>Eukaryota</taxon>
        <taxon>Fungi</taxon>
        <taxon>Dikarya</taxon>
        <taxon>Ascomycota</taxon>
        <taxon>Pezizomycotina</taxon>
        <taxon>Eurotiomycetes</taxon>
        <taxon>Eurotiomycetidae</taxon>
        <taxon>Eurotiales</taxon>
        <taxon>Aspergillaceae</taxon>
        <taxon>Aspergillus</taxon>
        <taxon>Aspergillus subgen. Circumdati</taxon>
    </lineage>
</organism>
<evidence type="ECO:0000256" key="8">
    <source>
        <dbReference type="ARBA" id="ARBA00022840"/>
    </source>
</evidence>
<feature type="binding site" evidence="13">
    <location>
        <begin position="356"/>
        <end position="359"/>
    </location>
    <ligand>
        <name>substrate</name>
    </ligand>
</feature>
<feature type="binding site" evidence="11">
    <location>
        <position position="553"/>
    </location>
    <ligand>
        <name>ATP</name>
        <dbReference type="ChEBI" id="CHEBI:30616"/>
    </ligand>
</feature>
<evidence type="ECO:0000256" key="12">
    <source>
        <dbReference type="PIRSR" id="PIRSR001558-2"/>
    </source>
</evidence>
<comment type="cofactor">
    <cofactor evidence="10 12">
        <name>Mg(2+)</name>
        <dbReference type="ChEBI" id="CHEBI:18420"/>
    </cofactor>
    <text evidence="10 12">Binds 1 Mg(2+) ion per subunit.</text>
</comment>
<reference evidence="15 16" key="1">
    <citation type="submission" date="2019-03" db="EMBL/GenBank/DDBJ databases">
        <title>The genome sequence of a newly discovered highly antifungal drug resistant Aspergillus species, Aspergillus tanneri NIH 1004.</title>
        <authorList>
            <person name="Mounaud S."/>
            <person name="Singh I."/>
            <person name="Joardar V."/>
            <person name="Pakala S."/>
            <person name="Pakala S."/>
            <person name="Venepally P."/>
            <person name="Hoover J."/>
            <person name="Nierman W."/>
            <person name="Chung J."/>
            <person name="Losada L."/>
        </authorList>
    </citation>
    <scope>NUCLEOTIDE SEQUENCE [LARGE SCALE GENOMIC DNA]</scope>
    <source>
        <strain evidence="15 16">NIH1004</strain>
    </source>
</reference>
<proteinExistence type="inferred from homology"/>
<name>A0A4S3JQZ5_9EURO</name>
<feature type="binding site" evidence="11">
    <location>
        <position position="299"/>
    </location>
    <ligand>
        <name>substrate</name>
    </ligand>
</feature>
<dbReference type="FunFam" id="3.40.50.1760:FF:000001">
    <property type="entry name" value="Glutathione synthetase"/>
    <property type="match status" value="1"/>
</dbReference>
<evidence type="ECO:0000256" key="7">
    <source>
        <dbReference type="ARBA" id="ARBA00022741"/>
    </source>
</evidence>
<comment type="subunit">
    <text evidence="3">Homodimer.</text>
</comment>
<evidence type="ECO:0000256" key="9">
    <source>
        <dbReference type="ARBA" id="ARBA00022842"/>
    </source>
</evidence>
<feature type="binding site" evidence="12">
    <location>
        <position position="208"/>
    </location>
    <ligand>
        <name>Mg(2+)</name>
        <dbReference type="ChEBI" id="CHEBI:18420"/>
    </ligand>
</feature>
<feature type="binding site" evidence="11">
    <location>
        <begin position="457"/>
        <end position="466"/>
    </location>
    <ligand>
        <name>ATP</name>
        <dbReference type="ChEBI" id="CHEBI:30616"/>
    </ligand>
</feature>
<comment type="pathway">
    <text evidence="1 10">Sulfur metabolism; glutathione biosynthesis; glutathione from L-cysteine and L-glutamate: step 2/2.</text>
</comment>
<dbReference type="SUPFAM" id="SSF56059">
    <property type="entry name" value="Glutathione synthetase ATP-binding domain-like"/>
    <property type="match status" value="1"/>
</dbReference>
<comment type="catalytic activity">
    <reaction evidence="10">
        <text>gamma-L-glutamyl-L-cysteine + glycine + ATP = glutathione + ADP + phosphate + H(+)</text>
        <dbReference type="Rhea" id="RHEA:13557"/>
        <dbReference type="ChEBI" id="CHEBI:15378"/>
        <dbReference type="ChEBI" id="CHEBI:30616"/>
        <dbReference type="ChEBI" id="CHEBI:43474"/>
        <dbReference type="ChEBI" id="CHEBI:57305"/>
        <dbReference type="ChEBI" id="CHEBI:57925"/>
        <dbReference type="ChEBI" id="CHEBI:58173"/>
        <dbReference type="ChEBI" id="CHEBI:456216"/>
        <dbReference type="EC" id="6.3.2.3"/>
    </reaction>
</comment>
<sequence length="569" mass="62486">MITGVSSQGWHQDNLTLDTSNAFRAVLRRKSNQAIGAFLPAYWAASKANGQEPAMGESIYANYPPPLSPAQKDFLVTTIKDWAAQNGLMVRPAPSFIPRESDSRGVLATNAPVTLFPSPFPRACFEEAKALQTVYNHLYAVITCNEEWLGKIMEDLIDVDDFISNLWKTHLAVKKEGYVQTLSLGLFRSDYMAHAPSNSTAPSLKQVEFNTISSSFGGLSSLVTSLHSELVNSPLGYPIAYPPHPLFESNEPPKNTAVETLSAGLAAAHAAYGTSKSAPTFPTCILFVVQENERNTFDQLALLRQLTTFHRIPVFRLLSAEILDHTSIPESNPSRPLIYHPPYSSRAFEVTTVYLRCFYAPSDYKSERDWEARTHLERSAAIKCPTVLNQLSGCKIVQQVLAESAGPDHLANFLADVDPSVVARLRATFAPQYDLSSDGRGRDLALNPDTAAKHVLKPQREGGGNNIYKTAIPEFLHSIPETEWKRWILMELISPPSDAKNVALRSDGQVLGGEVIGELGVYGTILWNQAGGKVLHNEQGGWLMRTKARDVNEGGVATGFSSLDSILLF</sequence>
<dbReference type="Gene3D" id="3.30.470.20">
    <property type="entry name" value="ATP-grasp fold, B domain"/>
    <property type="match status" value="1"/>
</dbReference>
<feature type="binding site" evidence="11">
    <location>
        <position position="545"/>
    </location>
    <ligand>
        <name>substrate</name>
    </ligand>
</feature>
<dbReference type="SUPFAM" id="SSF52440">
    <property type="entry name" value="PreATP-grasp domain"/>
    <property type="match status" value="1"/>
</dbReference>
<feature type="binding site" evidence="11">
    <location>
        <position position="208"/>
    </location>
    <ligand>
        <name>ATP</name>
        <dbReference type="ChEBI" id="CHEBI:30616"/>
    </ligand>
</feature>
<feature type="binding site" evidence="12">
    <location>
        <position position="461"/>
    </location>
    <ligand>
        <name>Mg(2+)</name>
        <dbReference type="ChEBI" id="CHEBI:18420"/>
    </ligand>
</feature>
<keyword evidence="16" id="KW-1185">Reference proteome</keyword>
<dbReference type="UniPathway" id="UPA00142">
    <property type="reaction ID" value="UER00210"/>
</dbReference>
<keyword evidence="8 10" id="KW-0067">ATP-binding</keyword>
<feature type="binding site" evidence="11">
    <location>
        <begin position="490"/>
        <end position="493"/>
    </location>
    <ligand>
        <name>ATP</name>
        <dbReference type="ChEBI" id="CHEBI:30616"/>
    </ligand>
</feature>
<dbReference type="Gene3D" id="3.30.1490.50">
    <property type="match status" value="1"/>
</dbReference>
<dbReference type="Gene3D" id="3.40.50.1760">
    <property type="entry name" value="Glutathione synthase, substrate-binding domain superfamily, eukaryotic"/>
    <property type="match status" value="1"/>
</dbReference>
<keyword evidence="9 10" id="KW-0460">Magnesium</keyword>
<dbReference type="PIRSF" id="PIRSF001558">
    <property type="entry name" value="GSHase"/>
    <property type="match status" value="1"/>
</dbReference>
<evidence type="ECO:0000313" key="15">
    <source>
        <dbReference type="EMBL" id="THC97297.1"/>
    </source>
</evidence>
<dbReference type="GO" id="GO:0000287">
    <property type="term" value="F:magnesium ion binding"/>
    <property type="evidence" value="ECO:0007669"/>
    <property type="project" value="UniProtKB-UniRule"/>
</dbReference>
<dbReference type="Pfam" id="PF03917">
    <property type="entry name" value="GSH_synth_ATP"/>
    <property type="match status" value="1"/>
</dbReference>
<feature type="binding site" evidence="11">
    <location>
        <position position="188"/>
    </location>
    <ligand>
        <name>substrate</name>
    </ligand>
</feature>
<dbReference type="VEuPathDB" id="FungiDB:EYZ11_003245"/>
<evidence type="ECO:0000256" key="3">
    <source>
        <dbReference type="ARBA" id="ARBA00011738"/>
    </source>
</evidence>
<comment type="caution">
    <text evidence="15">The sequence shown here is derived from an EMBL/GenBank/DDBJ whole genome shotgun (WGS) entry which is preliminary data.</text>
</comment>
<evidence type="ECO:0000256" key="11">
    <source>
        <dbReference type="PIRSR" id="PIRSR001558-1"/>
    </source>
</evidence>
<dbReference type="EC" id="6.3.2.3" evidence="10"/>
<dbReference type="InterPro" id="IPR014049">
    <property type="entry name" value="Glutathione_synthase_N_euk"/>
</dbReference>
<feature type="binding site" evidence="11">
    <location>
        <position position="468"/>
    </location>
    <ligand>
        <name>ATP</name>
        <dbReference type="ChEBI" id="CHEBI:30616"/>
    </ligand>
</feature>
<gene>
    <name evidence="15" type="ORF">EYZ11_003245</name>
</gene>
<dbReference type="NCBIfam" id="TIGR01986">
    <property type="entry name" value="glut_syn_euk"/>
    <property type="match status" value="1"/>
</dbReference>
<feature type="binding site" evidence="13">
    <location>
        <begin position="212"/>
        <end position="215"/>
    </location>
    <ligand>
        <name>substrate</name>
    </ligand>
</feature>
<keyword evidence="6 10" id="KW-0479">Metal-binding</keyword>
<dbReference type="Gene3D" id="1.10.1080.10">
    <property type="entry name" value="Glutathione Synthetase, Chain A, domain 3"/>
    <property type="match status" value="1"/>
</dbReference>
<dbReference type="Proteomes" id="UP000308092">
    <property type="component" value="Unassembled WGS sequence"/>
</dbReference>
<feature type="binding site" evidence="13">
    <location>
        <begin position="293"/>
        <end position="295"/>
    </location>
    <ligand>
        <name>substrate</name>
    </ligand>
</feature>
<dbReference type="InterPro" id="IPR005615">
    <property type="entry name" value="Glutathione_synthase"/>
</dbReference>
<feature type="binding site" evidence="12">
    <location>
        <position position="210"/>
    </location>
    <ligand>
        <name>Mg(2+)</name>
        <dbReference type="ChEBI" id="CHEBI:18420"/>
    </ligand>
</feature>
<dbReference type="PANTHER" id="PTHR11130">
    <property type="entry name" value="GLUTATHIONE SYNTHETASE"/>
    <property type="match status" value="1"/>
</dbReference>
<evidence type="ECO:0000256" key="4">
    <source>
        <dbReference type="ARBA" id="ARBA00022598"/>
    </source>
</evidence>
<feature type="binding site" evidence="11">
    <location>
        <position position="547"/>
    </location>
    <ligand>
        <name>ATP</name>
        <dbReference type="ChEBI" id="CHEBI:30616"/>
    </ligand>
</feature>
<dbReference type="GO" id="GO:0005829">
    <property type="term" value="C:cytosol"/>
    <property type="evidence" value="ECO:0007669"/>
    <property type="project" value="TreeGrafter"/>
</dbReference>
<evidence type="ECO:0000256" key="10">
    <source>
        <dbReference type="PIRNR" id="PIRNR001558"/>
    </source>
</evidence>
<feature type="binding site" evidence="11">
    <location>
        <position position="518"/>
    </location>
    <ligand>
        <name>ATP</name>
        <dbReference type="ChEBI" id="CHEBI:30616"/>
    </ligand>
</feature>
<evidence type="ECO:0000256" key="6">
    <source>
        <dbReference type="ARBA" id="ARBA00022723"/>
    </source>
</evidence>
<evidence type="ECO:0000256" key="1">
    <source>
        <dbReference type="ARBA" id="ARBA00004965"/>
    </source>
</evidence>
<dbReference type="AlphaFoldDB" id="A0A4S3JQZ5"/>
<dbReference type="GO" id="GO:0043295">
    <property type="term" value="F:glutathione binding"/>
    <property type="evidence" value="ECO:0007669"/>
    <property type="project" value="UniProtKB-UniRule"/>
</dbReference>
<feature type="binding site" evidence="13">
    <location>
        <begin position="556"/>
        <end position="557"/>
    </location>
    <ligand>
        <name>substrate</name>
    </ligand>
</feature>
<feature type="domain" description="Glutathione synthase substrate-binding" evidence="14">
    <location>
        <begin position="283"/>
        <end position="392"/>
    </location>
</feature>
<dbReference type="InterPro" id="IPR016185">
    <property type="entry name" value="PreATP-grasp_dom_sf"/>
</dbReference>
<dbReference type="InterPro" id="IPR004887">
    <property type="entry name" value="GSH_synth_subst-bd"/>
</dbReference>
<dbReference type="FunFam" id="3.30.1490.50:FF:000002">
    <property type="entry name" value="Glutathione synthetase"/>
    <property type="match status" value="1"/>
</dbReference>
<dbReference type="InterPro" id="IPR014042">
    <property type="entry name" value="Glutathione_synthase_a-hlx"/>
</dbReference>
<keyword evidence="4 10" id="KW-0436">Ligase</keyword>
<evidence type="ECO:0000259" key="14">
    <source>
        <dbReference type="Pfam" id="PF03199"/>
    </source>
</evidence>
<dbReference type="Pfam" id="PF03199">
    <property type="entry name" value="GSH_synthase"/>
    <property type="match status" value="1"/>
</dbReference>
<keyword evidence="7 10" id="KW-0547">Nucleotide-binding</keyword>
<feature type="binding site" evidence="11">
    <location>
        <position position="395"/>
    </location>
    <ligand>
        <name>ATP</name>
        <dbReference type="ChEBI" id="CHEBI:30616"/>
    </ligand>
</feature>
<evidence type="ECO:0000256" key="5">
    <source>
        <dbReference type="ARBA" id="ARBA00022684"/>
    </source>
</evidence>
<evidence type="ECO:0000256" key="13">
    <source>
        <dbReference type="PIRSR" id="PIRSR001558-3"/>
    </source>
</evidence>
<accession>A0A4S3JQZ5</accession>
<dbReference type="InterPro" id="IPR037013">
    <property type="entry name" value="GSH-S_sub-bd_sf"/>
</dbReference>
<evidence type="ECO:0000256" key="2">
    <source>
        <dbReference type="ARBA" id="ARBA00010385"/>
    </source>
</evidence>
<keyword evidence="5 10" id="KW-0317">Glutathione biosynthesis</keyword>
<dbReference type="InterPro" id="IPR014709">
    <property type="entry name" value="Glutathione_synthase_C_euk"/>
</dbReference>
<dbReference type="Gene3D" id="3.30.1490.80">
    <property type="match status" value="1"/>
</dbReference>
<dbReference type="PANTHER" id="PTHR11130:SF0">
    <property type="entry name" value="GLUTATHIONE SYNTHETASE"/>
    <property type="match status" value="1"/>
</dbReference>
<dbReference type="EMBL" id="SOSA01000080">
    <property type="protein sequence ID" value="THC97297.1"/>
    <property type="molecule type" value="Genomic_DNA"/>
</dbReference>